<dbReference type="KEGG" id="apre:CNX65_10140"/>
<dbReference type="Proteomes" id="UP000218505">
    <property type="component" value="Chromosome"/>
</dbReference>
<organism evidence="3 4">
    <name type="scientific">Actinosynnema pretiosum</name>
    <dbReference type="NCBI Taxonomy" id="42197"/>
    <lineage>
        <taxon>Bacteria</taxon>
        <taxon>Bacillati</taxon>
        <taxon>Actinomycetota</taxon>
        <taxon>Actinomycetes</taxon>
        <taxon>Pseudonocardiales</taxon>
        <taxon>Pseudonocardiaceae</taxon>
        <taxon>Actinosynnema</taxon>
    </lineage>
</organism>
<dbReference type="SMART" id="SM00943">
    <property type="entry name" value="Prim-Pol"/>
    <property type="match status" value="1"/>
</dbReference>
<dbReference type="EMBL" id="CP023445">
    <property type="protein sequence ID" value="ATE53606.1"/>
    <property type="molecule type" value="Genomic_DNA"/>
</dbReference>
<dbReference type="SUPFAM" id="SSF56747">
    <property type="entry name" value="Prim-pol domain"/>
    <property type="match status" value="1"/>
</dbReference>
<accession>A0A290Z3K1</accession>
<feature type="domain" description="DNA primase/polymerase bifunctional N-terminal" evidence="2">
    <location>
        <begin position="15"/>
        <end position="208"/>
    </location>
</feature>
<dbReference type="InterPro" id="IPR015330">
    <property type="entry name" value="DNA_primase/pol_bifunc_N"/>
</dbReference>
<sequence length="329" mass="34766">MDSDIRICESLMRHALDAAAEGLHVFPLRPGTKRPALHGLTHCPRTGPCAGGHLGWEQRATTDPDVVRRCWSAGPFNIGVATGPSSLVVVDLDTAKSPAEEVPDGWSRRGARDGRDVWRLLCSDAGHPQGHDTRQVITPSGGQHLYFRAPQGVRLRNTQGESGTTGLGWKVDTRAWGGYVVAVGSITPVGAYYRPDDTGAVATLPGWLVQRLSPRPRTARTAPIVSCSERVPAYVAAAVAGERDRVAQAPPGAHSSTLFVAGVALGQLVGGGELPAATAEDVLITAGLGIIGTPGCRCTEREITRTVRNGLRAGEARPRRGPTPDRRTA</sequence>
<dbReference type="Pfam" id="PF09250">
    <property type="entry name" value="Prim-Pol"/>
    <property type="match status" value="1"/>
</dbReference>
<feature type="region of interest" description="Disordered" evidence="1">
    <location>
        <begin position="309"/>
        <end position="329"/>
    </location>
</feature>
<dbReference type="AlphaFoldDB" id="A0A290Z3K1"/>
<reference evidence="3" key="1">
    <citation type="submission" date="2017-09" db="EMBL/GenBank/DDBJ databases">
        <title>Complete Genome Sequence of ansamitocin-producing Bacterium Actinosynnema pretiosum X47.</title>
        <authorList>
            <person name="Cao G."/>
            <person name="Zong G."/>
            <person name="Zhong C."/>
            <person name="Fu J."/>
        </authorList>
    </citation>
    <scope>NUCLEOTIDE SEQUENCE [LARGE SCALE GENOMIC DNA]</scope>
    <source>
        <strain evidence="3">X47</strain>
    </source>
</reference>
<evidence type="ECO:0000313" key="3">
    <source>
        <dbReference type="EMBL" id="ATE53606.1"/>
    </source>
</evidence>
<evidence type="ECO:0000313" key="4">
    <source>
        <dbReference type="Proteomes" id="UP000218505"/>
    </source>
</evidence>
<proteinExistence type="predicted"/>
<evidence type="ECO:0000256" key="1">
    <source>
        <dbReference type="SAM" id="MobiDB-lite"/>
    </source>
</evidence>
<protein>
    <submittedName>
        <fullName evidence="3">DNA primase</fullName>
    </submittedName>
</protein>
<keyword evidence="4" id="KW-1185">Reference proteome</keyword>
<gene>
    <name evidence="3" type="ORF">CNX65_10140</name>
</gene>
<evidence type="ECO:0000259" key="2">
    <source>
        <dbReference type="SMART" id="SM00943"/>
    </source>
</evidence>
<dbReference type="CDD" id="cd04859">
    <property type="entry name" value="Prim_Pol"/>
    <property type="match status" value="1"/>
</dbReference>
<feature type="compositionally biased region" description="Basic and acidic residues" evidence="1">
    <location>
        <begin position="314"/>
        <end position="329"/>
    </location>
</feature>
<name>A0A290Z3K1_9PSEU</name>